<dbReference type="PANTHER" id="PTHR46442">
    <property type="entry name" value="DIRIGENT PROTEIN"/>
    <property type="match status" value="1"/>
</dbReference>
<organism evidence="5 6">
    <name type="scientific">Punica granatum</name>
    <name type="common">Pomegranate</name>
    <dbReference type="NCBI Taxonomy" id="22663"/>
    <lineage>
        <taxon>Eukaryota</taxon>
        <taxon>Viridiplantae</taxon>
        <taxon>Streptophyta</taxon>
        <taxon>Embryophyta</taxon>
        <taxon>Tracheophyta</taxon>
        <taxon>Spermatophyta</taxon>
        <taxon>Magnoliopsida</taxon>
        <taxon>eudicotyledons</taxon>
        <taxon>Gunneridae</taxon>
        <taxon>Pentapetalae</taxon>
        <taxon>rosids</taxon>
        <taxon>malvids</taxon>
        <taxon>Myrtales</taxon>
        <taxon>Lythraceae</taxon>
        <taxon>Punica</taxon>
    </lineage>
</organism>
<evidence type="ECO:0000256" key="4">
    <source>
        <dbReference type="RuleBase" id="RU363099"/>
    </source>
</evidence>
<dbReference type="Proteomes" id="UP000515151">
    <property type="component" value="Chromosome 4"/>
</dbReference>
<comment type="function">
    <text evidence="4">Dirigent proteins impart stereoselectivity on the phenoxy radical-coupling reaction, yielding optically active lignans from two molecules of coniferyl alcohol in the biosynthesis of lignans, flavonolignans, and alkaloids and thus plays a central role in plant secondary metabolism.</text>
</comment>
<evidence type="ECO:0000313" key="6">
    <source>
        <dbReference type="RefSeq" id="XP_031389891.1"/>
    </source>
</evidence>
<comment type="subcellular location">
    <subcellularLocation>
        <location evidence="4">Secreted</location>
        <location evidence="4">Extracellular space</location>
        <location evidence="4">Apoplast</location>
    </subcellularLocation>
</comment>
<evidence type="ECO:0000256" key="3">
    <source>
        <dbReference type="ARBA" id="ARBA00022525"/>
    </source>
</evidence>
<dbReference type="Gene3D" id="2.40.480.10">
    <property type="entry name" value="Allene oxide cyclase-like"/>
    <property type="match status" value="1"/>
</dbReference>
<comment type="similarity">
    <text evidence="1 4">Belongs to the plant dirigent protein family.</text>
</comment>
<dbReference type="InterPro" id="IPR044859">
    <property type="entry name" value="Allene_oxi_cyc_Dirigent"/>
</dbReference>
<gene>
    <name evidence="6" type="primary">LOC116202461</name>
</gene>
<name>A0A6P8D8J9_PUNGR</name>
<feature type="chain" id="PRO_5028515367" description="Dirigent protein" evidence="4">
    <location>
        <begin position="30"/>
        <end position="188"/>
    </location>
</feature>
<dbReference type="GO" id="GO:0048046">
    <property type="term" value="C:apoplast"/>
    <property type="evidence" value="ECO:0007669"/>
    <property type="project" value="UniProtKB-SubCell"/>
</dbReference>
<feature type="signal peptide" evidence="4">
    <location>
        <begin position="1"/>
        <end position="29"/>
    </location>
</feature>
<dbReference type="GO" id="GO:0009699">
    <property type="term" value="P:phenylpropanoid biosynthetic process"/>
    <property type="evidence" value="ECO:0007669"/>
    <property type="project" value="UniProtKB-ARBA"/>
</dbReference>
<sequence length="188" mass="21305">MSSNTMRNIGEKSCLILLVLLLTSQSIWASRKSLKPNEPCKRFVLFYHDILYQGGDDVDNSTSASATNNTKLGNFQLGRLVVFDDPITQDRNLHSPEVARAQGFYFYDKKSEYNAWIAYTLVFNSTEYKGTLNVMGADLMYAKTRDVSIVGGTGDFFMARGVATLETDALEGFKYFRLKMDVKLYECY</sequence>
<accession>A0A6P8D8J9</accession>
<protein>
    <recommendedName>
        <fullName evidence="4">Dirigent protein</fullName>
    </recommendedName>
</protein>
<keyword evidence="4" id="KW-0052">Apoplast</keyword>
<proteinExistence type="inferred from homology"/>
<comment type="subunit">
    <text evidence="2 4">Homodimer.</text>
</comment>
<dbReference type="InterPro" id="IPR004265">
    <property type="entry name" value="Dirigent"/>
</dbReference>
<keyword evidence="3 4" id="KW-0964">Secreted</keyword>
<evidence type="ECO:0000256" key="2">
    <source>
        <dbReference type="ARBA" id="ARBA00011738"/>
    </source>
</evidence>
<keyword evidence="4" id="KW-0732">Signal</keyword>
<reference evidence="5" key="1">
    <citation type="journal article" date="2020" name="Plant Biotechnol. J.">
        <title>The pomegranate (Punica granatum L.) draft genome dissects genetic divergence between soft- and hard-seeded cultivars.</title>
        <authorList>
            <person name="Luo X."/>
            <person name="Li H."/>
            <person name="Wu Z."/>
            <person name="Yao W."/>
            <person name="Zhao P."/>
            <person name="Cao D."/>
            <person name="Yu H."/>
            <person name="Li K."/>
            <person name="Poudel K."/>
            <person name="Zhao D."/>
            <person name="Zhang F."/>
            <person name="Xia X."/>
            <person name="Chen L."/>
            <person name="Wang Q."/>
            <person name="Jing D."/>
            <person name="Cao S."/>
        </authorList>
    </citation>
    <scope>NUCLEOTIDE SEQUENCE [LARGE SCALE GENOMIC DNA]</scope>
    <source>
        <strain evidence="5">cv. Tunisia</strain>
    </source>
</reference>
<keyword evidence="5" id="KW-1185">Reference proteome</keyword>
<evidence type="ECO:0000313" key="5">
    <source>
        <dbReference type="Proteomes" id="UP000515151"/>
    </source>
</evidence>
<dbReference type="GeneID" id="116202461"/>
<dbReference type="RefSeq" id="XP_031389891.1">
    <property type="nucleotide sequence ID" value="XM_031534031.1"/>
</dbReference>
<dbReference type="Pfam" id="PF03018">
    <property type="entry name" value="Dirigent"/>
    <property type="match status" value="1"/>
</dbReference>
<dbReference type="OrthoDB" id="674745at2759"/>
<dbReference type="PANTHER" id="PTHR46442:SF6">
    <property type="entry name" value="DIRIGENT PROTEIN 5"/>
    <property type="match status" value="1"/>
</dbReference>
<dbReference type="AlphaFoldDB" id="A0A6P8D8J9"/>
<reference evidence="6" key="2">
    <citation type="submission" date="2025-08" db="UniProtKB">
        <authorList>
            <consortium name="RefSeq"/>
        </authorList>
    </citation>
    <scope>IDENTIFICATION</scope>
    <source>
        <tissue evidence="6">Leaf</tissue>
    </source>
</reference>
<evidence type="ECO:0000256" key="1">
    <source>
        <dbReference type="ARBA" id="ARBA00010746"/>
    </source>
</evidence>